<organism evidence="1 2">
    <name type="scientific">Hornefia porci</name>
    <dbReference type="NCBI Taxonomy" id="2652292"/>
    <lineage>
        <taxon>Bacteria</taxon>
        <taxon>Bacillati</taxon>
        <taxon>Bacillota</taxon>
        <taxon>Clostridia</taxon>
        <taxon>Peptostreptococcales</taxon>
        <taxon>Anaerovoracaceae</taxon>
        <taxon>Hornefia</taxon>
    </lineage>
</organism>
<accession>A0A1Q9JJP3</accession>
<dbReference type="STRING" id="1261640.BHK98_10360"/>
<comment type="caution">
    <text evidence="1">The sequence shown here is derived from an EMBL/GenBank/DDBJ whole genome shotgun (WGS) entry which is preliminary data.</text>
</comment>
<reference evidence="1 2" key="1">
    <citation type="journal article" date="2016" name="Appl. Environ. Microbiol.">
        <title>Function and Phylogeny of Bacterial Butyryl Coenzyme A:Acetate Transferases and Their Diversity in the Proximal Colon of Swine.</title>
        <authorList>
            <person name="Trachsel J."/>
            <person name="Bayles D.O."/>
            <person name="Looft T."/>
            <person name="Levine U.Y."/>
            <person name="Allen H.K."/>
        </authorList>
    </citation>
    <scope>NUCLEOTIDE SEQUENCE [LARGE SCALE GENOMIC DNA]</scope>
    <source>
        <strain evidence="1 2">68-3-10</strain>
    </source>
</reference>
<evidence type="ECO:0000313" key="2">
    <source>
        <dbReference type="Proteomes" id="UP000187404"/>
    </source>
</evidence>
<proteinExistence type="predicted"/>
<keyword evidence="2" id="KW-1185">Reference proteome</keyword>
<dbReference type="InterPro" id="IPR024523">
    <property type="entry name" value="DUF3793"/>
</dbReference>
<dbReference type="Pfam" id="PF12672">
    <property type="entry name" value="DUF3793"/>
    <property type="match status" value="1"/>
</dbReference>
<gene>
    <name evidence="1" type="ORF">BHK98_10360</name>
</gene>
<dbReference type="OrthoDB" id="5393676at2"/>
<dbReference type="RefSeq" id="WP_083628239.1">
    <property type="nucleotide sequence ID" value="NZ_MJIE01000001.1"/>
</dbReference>
<protein>
    <recommendedName>
        <fullName evidence="3">DUF3793 domain-containing protein</fullName>
    </recommendedName>
</protein>
<dbReference type="EMBL" id="MJIE01000001">
    <property type="protein sequence ID" value="OLR56438.1"/>
    <property type="molecule type" value="Genomic_DNA"/>
</dbReference>
<dbReference type="Proteomes" id="UP000187404">
    <property type="component" value="Unassembled WGS sequence"/>
</dbReference>
<name>A0A1Q9JJP3_9FIRM</name>
<dbReference type="AlphaFoldDB" id="A0A1Q9JJP3"/>
<sequence length="189" mass="21882">MTRTSEELLIRHCSPTLAGLKTGNIFTCAVEDRETLYRDLRELNRMLSPKGLRILPLRHSAEKAMLYLFRPVRLASDLEDPRARRILDSCGYCTDTVNGCLIQMMQRMRRLEGNRSFPHEIGLFLGYPPEDVRGFIENGAEGCKFAGCWKVYDDEERARKIFDRFRKCTRVYTRQLTCGKPLDRLAVSV</sequence>
<evidence type="ECO:0008006" key="3">
    <source>
        <dbReference type="Google" id="ProtNLM"/>
    </source>
</evidence>
<evidence type="ECO:0000313" key="1">
    <source>
        <dbReference type="EMBL" id="OLR56438.1"/>
    </source>
</evidence>